<dbReference type="InterPro" id="IPR029062">
    <property type="entry name" value="Class_I_gatase-like"/>
</dbReference>
<comment type="similarity">
    <text evidence="1">Belongs to the peptidase S66 family.</text>
</comment>
<dbReference type="EMBL" id="SMCS01000004">
    <property type="protein sequence ID" value="TCV94002.1"/>
    <property type="molecule type" value="Genomic_DNA"/>
</dbReference>
<evidence type="ECO:0000259" key="7">
    <source>
        <dbReference type="Pfam" id="PF02016"/>
    </source>
</evidence>
<organism evidence="9 10">
    <name type="scientific">Luteibacter rhizovicinus</name>
    <dbReference type="NCBI Taxonomy" id="242606"/>
    <lineage>
        <taxon>Bacteria</taxon>
        <taxon>Pseudomonadati</taxon>
        <taxon>Pseudomonadota</taxon>
        <taxon>Gammaproteobacteria</taxon>
        <taxon>Lysobacterales</taxon>
        <taxon>Rhodanobacteraceae</taxon>
        <taxon>Luteibacter</taxon>
    </lineage>
</organism>
<evidence type="ECO:0000256" key="5">
    <source>
        <dbReference type="ARBA" id="ARBA00022825"/>
    </source>
</evidence>
<evidence type="ECO:0000259" key="8">
    <source>
        <dbReference type="Pfam" id="PF17676"/>
    </source>
</evidence>
<reference evidence="9 10" key="1">
    <citation type="submission" date="2019-03" db="EMBL/GenBank/DDBJ databases">
        <title>Above-ground endophytic microbial communities from plants in different locations in the United States.</title>
        <authorList>
            <person name="Frank C."/>
        </authorList>
    </citation>
    <scope>NUCLEOTIDE SEQUENCE [LARGE SCALE GENOMIC DNA]</scope>
    <source>
        <strain evidence="9 10">LP_13_YM</strain>
    </source>
</reference>
<keyword evidence="5" id="KW-0720">Serine protease</keyword>
<dbReference type="GO" id="GO:0008236">
    <property type="term" value="F:serine-type peptidase activity"/>
    <property type="evidence" value="ECO:0007669"/>
    <property type="project" value="UniProtKB-KW"/>
</dbReference>
<dbReference type="InterPro" id="IPR027478">
    <property type="entry name" value="LdcA_N"/>
</dbReference>
<evidence type="ECO:0000256" key="2">
    <source>
        <dbReference type="ARBA" id="ARBA00022645"/>
    </source>
</evidence>
<dbReference type="Gene3D" id="3.40.50.10740">
    <property type="entry name" value="Class I glutamine amidotransferase-like"/>
    <property type="match status" value="1"/>
</dbReference>
<dbReference type="OrthoDB" id="9807329at2"/>
<sequence length="313" mass="33970">MRPSRDIRLIAPSGYPHDPDAMRRGIVRFEEEGHRISGADVLERRHLRFAGTDAERAVDINALADPSVPLPDIVLAVRGGYGAHPLLARLDYDGLRERLGASPLPIVGHSDFTAIQCALYVKSGLVTFGGPMLGPDFGAPEADPVTLAHFWDTLGSREGGAHWPRAAAERLDVEGILWGGNLAMLSGLVGSPYFPVIDGGILFVEDIAEPPYRVERMLYHLLYAGILERQQALVLGDFTSYRLSYYDNGYDLGIAIERIAAAAGIPIVRGLPFGHGPTKFTLPFGVPARLRVENDAATLTFAGHPHLRPAENP</sequence>
<protein>
    <submittedName>
        <fullName evidence="9">Murein tetrapeptidase LD-carboxypeptidase</fullName>
    </submittedName>
</protein>
<feature type="active site" description="Charge relay system" evidence="6">
    <location>
        <position position="275"/>
    </location>
</feature>
<dbReference type="PANTHER" id="PTHR30237:SF2">
    <property type="entry name" value="MUREIN TETRAPEPTIDE CARBOXYPEPTIDASE"/>
    <property type="match status" value="1"/>
</dbReference>
<evidence type="ECO:0000256" key="4">
    <source>
        <dbReference type="ARBA" id="ARBA00022801"/>
    </source>
</evidence>
<dbReference type="InterPro" id="IPR040449">
    <property type="entry name" value="Peptidase_S66_N"/>
</dbReference>
<keyword evidence="2 9" id="KW-0121">Carboxypeptidase</keyword>
<keyword evidence="3" id="KW-0645">Protease</keyword>
<dbReference type="AlphaFoldDB" id="A0A4R3YP06"/>
<evidence type="ECO:0000256" key="6">
    <source>
        <dbReference type="PIRSR" id="PIRSR028757-1"/>
    </source>
</evidence>
<evidence type="ECO:0000313" key="9">
    <source>
        <dbReference type="EMBL" id="TCV94002.1"/>
    </source>
</evidence>
<dbReference type="Gene3D" id="3.50.30.60">
    <property type="entry name" value="LD-carboxypeptidase A C-terminal domain-like"/>
    <property type="match status" value="1"/>
</dbReference>
<dbReference type="SUPFAM" id="SSF141986">
    <property type="entry name" value="LD-carboxypeptidase A C-terminal domain-like"/>
    <property type="match status" value="1"/>
</dbReference>
<feature type="domain" description="LD-carboxypeptidase N-terminal" evidence="7">
    <location>
        <begin position="7"/>
        <end position="130"/>
    </location>
</feature>
<dbReference type="InterPro" id="IPR003507">
    <property type="entry name" value="S66_fam"/>
</dbReference>
<accession>A0A4R3YP06</accession>
<dbReference type="Pfam" id="PF17676">
    <property type="entry name" value="Peptidase_S66C"/>
    <property type="match status" value="1"/>
</dbReference>
<dbReference type="GO" id="GO:0004180">
    <property type="term" value="F:carboxypeptidase activity"/>
    <property type="evidence" value="ECO:0007669"/>
    <property type="project" value="UniProtKB-KW"/>
</dbReference>
<dbReference type="PIRSF" id="PIRSF028757">
    <property type="entry name" value="LD-carboxypeptidase"/>
    <property type="match status" value="1"/>
</dbReference>
<evidence type="ECO:0000256" key="3">
    <source>
        <dbReference type="ARBA" id="ARBA00022670"/>
    </source>
</evidence>
<dbReference type="CDD" id="cd07025">
    <property type="entry name" value="Peptidase_S66"/>
    <property type="match status" value="1"/>
</dbReference>
<dbReference type="NCBIfam" id="NF008424">
    <property type="entry name" value="PRK11253.1"/>
    <property type="match status" value="1"/>
</dbReference>
<comment type="caution">
    <text evidence="9">The sequence shown here is derived from an EMBL/GenBank/DDBJ whole genome shotgun (WGS) entry which is preliminary data.</text>
</comment>
<dbReference type="InterPro" id="IPR027461">
    <property type="entry name" value="Carboxypeptidase_A_C_sf"/>
</dbReference>
<name>A0A4R3YP06_9GAMM</name>
<dbReference type="GO" id="GO:0006508">
    <property type="term" value="P:proteolysis"/>
    <property type="evidence" value="ECO:0007669"/>
    <property type="project" value="UniProtKB-KW"/>
</dbReference>
<feature type="domain" description="LD-carboxypeptidase C-terminal" evidence="8">
    <location>
        <begin position="174"/>
        <end position="290"/>
    </location>
</feature>
<proteinExistence type="inferred from homology"/>
<feature type="active site" description="Charge relay system" evidence="6">
    <location>
        <position position="205"/>
    </location>
</feature>
<keyword evidence="4" id="KW-0378">Hydrolase</keyword>
<dbReference type="PANTHER" id="PTHR30237">
    <property type="entry name" value="MURAMOYLTETRAPEPTIDE CARBOXYPEPTIDASE"/>
    <property type="match status" value="1"/>
</dbReference>
<keyword evidence="10" id="KW-1185">Reference proteome</keyword>
<dbReference type="Proteomes" id="UP000295645">
    <property type="component" value="Unassembled WGS sequence"/>
</dbReference>
<gene>
    <name evidence="9" type="ORF">EC912_104199</name>
</gene>
<evidence type="ECO:0000256" key="1">
    <source>
        <dbReference type="ARBA" id="ARBA00010233"/>
    </source>
</evidence>
<dbReference type="InterPro" id="IPR040921">
    <property type="entry name" value="Peptidase_S66C"/>
</dbReference>
<feature type="active site" description="Nucleophile" evidence="6">
    <location>
        <position position="110"/>
    </location>
</feature>
<dbReference type="Pfam" id="PF02016">
    <property type="entry name" value="Peptidase_S66"/>
    <property type="match status" value="1"/>
</dbReference>
<dbReference type="SUPFAM" id="SSF52317">
    <property type="entry name" value="Class I glutamine amidotransferase-like"/>
    <property type="match status" value="1"/>
</dbReference>
<evidence type="ECO:0000313" key="10">
    <source>
        <dbReference type="Proteomes" id="UP000295645"/>
    </source>
</evidence>
<dbReference type="RefSeq" id="WP_132144251.1">
    <property type="nucleotide sequence ID" value="NZ_SMCS01000004.1"/>
</dbReference>